<organism evidence="1 2">
    <name type="scientific">Sphingomonas abietis</name>
    <dbReference type="NCBI Taxonomy" id="3012344"/>
    <lineage>
        <taxon>Bacteria</taxon>
        <taxon>Pseudomonadati</taxon>
        <taxon>Pseudomonadota</taxon>
        <taxon>Alphaproteobacteria</taxon>
        <taxon>Sphingomonadales</taxon>
        <taxon>Sphingomonadaceae</taxon>
        <taxon>Sphingomonas</taxon>
    </lineage>
</organism>
<evidence type="ECO:0000313" key="2">
    <source>
        <dbReference type="Proteomes" id="UP001210865"/>
    </source>
</evidence>
<sequence length="63" mass="7279">MFTQRPERGAWLEIARASGLRGIWQLEPPLPTIADQIHFHDRNIICDLLRIDWSGNSKNVVEP</sequence>
<gene>
    <name evidence="1" type="ORF">PBT88_06885</name>
</gene>
<reference evidence="1 2" key="1">
    <citation type="submission" date="2022-12" db="EMBL/GenBank/DDBJ databases">
        <title>Sphingomonas abieness sp. nov., an endophytic bacterium isolated from Abies koreana.</title>
        <authorList>
            <person name="Jiang L."/>
            <person name="Lee J."/>
        </authorList>
    </citation>
    <scope>NUCLEOTIDE SEQUENCE [LARGE SCALE GENOMIC DNA]</scope>
    <source>
        <strain evidence="2">PAMB 00755</strain>
    </source>
</reference>
<dbReference type="RefSeq" id="WP_270078470.1">
    <property type="nucleotide sequence ID" value="NZ_CP115174.1"/>
</dbReference>
<dbReference type="EMBL" id="CP115174">
    <property type="protein sequence ID" value="WBO23840.1"/>
    <property type="molecule type" value="Genomic_DNA"/>
</dbReference>
<proteinExistence type="predicted"/>
<accession>A0ABY7NSA5</accession>
<evidence type="ECO:0008006" key="3">
    <source>
        <dbReference type="Google" id="ProtNLM"/>
    </source>
</evidence>
<keyword evidence="2" id="KW-1185">Reference proteome</keyword>
<evidence type="ECO:0000313" key="1">
    <source>
        <dbReference type="EMBL" id="WBO23840.1"/>
    </source>
</evidence>
<protein>
    <recommendedName>
        <fullName evidence="3">EAL domain-containing protein</fullName>
    </recommendedName>
</protein>
<name>A0ABY7NSA5_9SPHN</name>
<dbReference type="Proteomes" id="UP001210865">
    <property type="component" value="Chromosome"/>
</dbReference>